<sequence>MIDHAKNARIMLSLRTRHVTGPRDAEFRSHLERLLRRDDAGNLAAEAVRYSATGETRGILVVDGPGGGKSTTVAHQLATLPALQVGSQGTPAWLGVSVPSPATLKSMGCEILRHSGYPNLSDRREVWSIWDQIRSRLKMLGVCVLWIDEAHDLFCKDRAMILRALKSLMQGDEAVIVILSGTEQLHEIIRSDPQVQRRFSTMQLRPVCAATDGEDFHDLIEAYCAQADLRSHLSADLVARLFHASRYRFGRSIETALNAIEAALGSGDDGLTNDHFAQAWAMLEGCAPGRNVFLVDDWSSIDPDRDDSEPMVRQRGRRH</sequence>
<organism evidence="1 2">
    <name type="scientific">Paracoccus acridae</name>
    <dbReference type="NCBI Taxonomy" id="1795310"/>
    <lineage>
        <taxon>Bacteria</taxon>
        <taxon>Pseudomonadati</taxon>
        <taxon>Pseudomonadota</taxon>
        <taxon>Alphaproteobacteria</taxon>
        <taxon>Rhodobacterales</taxon>
        <taxon>Paracoccaceae</taxon>
        <taxon>Paracoccus</taxon>
    </lineage>
</organism>
<protein>
    <submittedName>
        <fullName evidence="1">Transposase</fullName>
    </submittedName>
</protein>
<dbReference type="Pfam" id="PF05621">
    <property type="entry name" value="TniB"/>
    <property type="match status" value="1"/>
</dbReference>
<keyword evidence="2" id="KW-1185">Reference proteome</keyword>
<dbReference type="InterPro" id="IPR008868">
    <property type="entry name" value="TniB"/>
</dbReference>
<dbReference type="Gene3D" id="3.40.50.300">
    <property type="entry name" value="P-loop containing nucleotide triphosphate hydrolases"/>
    <property type="match status" value="1"/>
</dbReference>
<evidence type="ECO:0000313" key="2">
    <source>
        <dbReference type="Proteomes" id="UP000640509"/>
    </source>
</evidence>
<name>A0ABQ1VKP9_9RHOB</name>
<dbReference type="EMBL" id="BMIV01000008">
    <property type="protein sequence ID" value="GGF71092.1"/>
    <property type="molecule type" value="Genomic_DNA"/>
</dbReference>
<proteinExistence type="predicted"/>
<dbReference type="Proteomes" id="UP000640509">
    <property type="component" value="Unassembled WGS sequence"/>
</dbReference>
<comment type="caution">
    <text evidence="1">The sequence shown here is derived from an EMBL/GenBank/DDBJ whole genome shotgun (WGS) entry which is preliminary data.</text>
</comment>
<dbReference type="InterPro" id="IPR027417">
    <property type="entry name" value="P-loop_NTPase"/>
</dbReference>
<dbReference type="RefSeq" id="WP_103171143.1">
    <property type="nucleotide sequence ID" value="NZ_BMIV01000008.1"/>
</dbReference>
<accession>A0ABQ1VKP9</accession>
<reference evidence="2" key="1">
    <citation type="journal article" date="2019" name="Int. J. Syst. Evol. Microbiol.">
        <title>The Global Catalogue of Microorganisms (GCM) 10K type strain sequencing project: providing services to taxonomists for standard genome sequencing and annotation.</title>
        <authorList>
            <consortium name="The Broad Institute Genomics Platform"/>
            <consortium name="The Broad Institute Genome Sequencing Center for Infectious Disease"/>
            <person name="Wu L."/>
            <person name="Ma J."/>
        </authorList>
    </citation>
    <scope>NUCLEOTIDE SEQUENCE [LARGE SCALE GENOMIC DNA]</scope>
    <source>
        <strain evidence="2">CGMCC 1.15419</strain>
    </source>
</reference>
<evidence type="ECO:0000313" key="1">
    <source>
        <dbReference type="EMBL" id="GGF71092.1"/>
    </source>
</evidence>
<gene>
    <name evidence="1" type="ORF">GCM10011402_24580</name>
</gene>
<dbReference type="SUPFAM" id="SSF52540">
    <property type="entry name" value="P-loop containing nucleoside triphosphate hydrolases"/>
    <property type="match status" value="1"/>
</dbReference>